<dbReference type="InterPro" id="IPR011335">
    <property type="entry name" value="Restrct_endonuc-II-like"/>
</dbReference>
<evidence type="ECO:0000313" key="2">
    <source>
        <dbReference type="Proteomes" id="UP000664303"/>
    </source>
</evidence>
<accession>A0A939IKZ9</accession>
<organism evidence="1 2">
    <name type="scientific">Parahaliea mediterranea</name>
    <dbReference type="NCBI Taxonomy" id="651086"/>
    <lineage>
        <taxon>Bacteria</taxon>
        <taxon>Pseudomonadati</taxon>
        <taxon>Pseudomonadota</taxon>
        <taxon>Gammaproteobacteria</taxon>
        <taxon>Cellvibrionales</taxon>
        <taxon>Halieaceae</taxon>
        <taxon>Parahaliea</taxon>
    </lineage>
</organism>
<dbReference type="InterPro" id="IPR009822">
    <property type="entry name" value="YaeQ"/>
</dbReference>
<dbReference type="PIRSF" id="PIRSF011484">
    <property type="entry name" value="YaeQ"/>
    <property type="match status" value="1"/>
</dbReference>
<dbReference type="SUPFAM" id="SSF52980">
    <property type="entry name" value="Restriction endonuclease-like"/>
    <property type="match status" value="1"/>
</dbReference>
<dbReference type="SMART" id="SM01322">
    <property type="entry name" value="YaeQ"/>
    <property type="match status" value="1"/>
</dbReference>
<evidence type="ECO:0000313" key="1">
    <source>
        <dbReference type="EMBL" id="MBN7795467.1"/>
    </source>
</evidence>
<dbReference type="PANTHER" id="PTHR38784">
    <property type="entry name" value="SUCROSE PHOSPHORYLASE"/>
    <property type="match status" value="1"/>
</dbReference>
<dbReference type="PANTHER" id="PTHR38784:SF1">
    <property type="entry name" value="SUCROSE PHOSPHORYLASE"/>
    <property type="match status" value="1"/>
</dbReference>
<dbReference type="InterPro" id="IPR038590">
    <property type="entry name" value="YaeQ_sf"/>
</dbReference>
<reference evidence="1" key="1">
    <citation type="submission" date="2021-02" db="EMBL/GenBank/DDBJ databases">
        <title>PHA producing bacteria isolated from coastal sediment in Guangdong, Shenzhen.</title>
        <authorList>
            <person name="Zheng W."/>
            <person name="Yu S."/>
            <person name="Huang Y."/>
        </authorList>
    </citation>
    <scope>NUCLEOTIDE SEQUENCE</scope>
    <source>
        <strain evidence="1">TN14-10</strain>
    </source>
</reference>
<dbReference type="AlphaFoldDB" id="A0A939IKZ9"/>
<dbReference type="RefSeq" id="WP_206558919.1">
    <property type="nucleotide sequence ID" value="NZ_JAFKCZ010000002.1"/>
</dbReference>
<proteinExistence type="predicted"/>
<keyword evidence="2" id="KW-1185">Reference proteome</keyword>
<dbReference type="Gene3D" id="3.10.640.10">
    <property type="entry name" value="Restriction endonuclease-like alpha-beta roll domain"/>
    <property type="match status" value="1"/>
</dbReference>
<comment type="caution">
    <text evidence="1">The sequence shown here is derived from an EMBL/GenBank/DDBJ whole genome shotgun (WGS) entry which is preliminary data.</text>
</comment>
<sequence>MALKPTIYKIQLTLADSDRDHYDSYPLTLARHPSETLERLTARVLAFGLHAEPGLAFTRGLSSTDEPDLWQHSDSGEITHWIEVGQPEEARLRKACGRAGRVSVLAYGKSASTWWDKQGSDIAALPRLRVIQLPWEEIQAASALMERNTALTLSIAGGTLYLDNGDHSAVATPQVLVPGD</sequence>
<name>A0A939IKZ9_9GAMM</name>
<gene>
    <name evidence="1" type="ORF">JYP50_02620</name>
</gene>
<dbReference type="Pfam" id="PF07152">
    <property type="entry name" value="YaeQ"/>
    <property type="match status" value="1"/>
</dbReference>
<dbReference type="Proteomes" id="UP000664303">
    <property type="component" value="Unassembled WGS sequence"/>
</dbReference>
<dbReference type="EMBL" id="JAFKCZ010000002">
    <property type="protein sequence ID" value="MBN7795467.1"/>
    <property type="molecule type" value="Genomic_DNA"/>
</dbReference>
<protein>
    <submittedName>
        <fullName evidence="1">YaeQ family protein</fullName>
    </submittedName>
</protein>